<dbReference type="PANTHER" id="PTHR35024">
    <property type="entry name" value="HYPOTHETICAL CYTOSOLIC PROTEIN"/>
    <property type="match status" value="1"/>
</dbReference>
<organism evidence="2 3">
    <name type="scientific">candidate division WOR-1 bacterium DG_54_3</name>
    <dbReference type="NCBI Taxonomy" id="1703775"/>
    <lineage>
        <taxon>Bacteria</taxon>
        <taxon>Bacillati</taxon>
        <taxon>Saganbacteria</taxon>
    </lineage>
</organism>
<sequence>MKDKKDKGEAGLNTIIGKGSVIEGTLQVEGEIRIEGTVKGKISSTESLTLGNGGVIEADLNTKVAVIGGNVIGNVFASEKIELQSKAVIEGEITTKNLVVEEGAIFHGKCNMKDTTQPSAE</sequence>
<comment type="similarity">
    <text evidence="1">Belongs to the bactofilin family.</text>
</comment>
<dbReference type="EMBL" id="LIZX01000071">
    <property type="protein sequence ID" value="KPJ66814.1"/>
    <property type="molecule type" value="Genomic_DNA"/>
</dbReference>
<dbReference type="PANTHER" id="PTHR35024:SF4">
    <property type="entry name" value="POLYMER-FORMING CYTOSKELETAL PROTEIN"/>
    <property type="match status" value="1"/>
</dbReference>
<evidence type="ECO:0000313" key="2">
    <source>
        <dbReference type="EMBL" id="KPJ66814.1"/>
    </source>
</evidence>
<gene>
    <name evidence="2" type="ORF">AMJ44_07765</name>
</gene>
<reference evidence="2 3" key="1">
    <citation type="journal article" date="2015" name="Microbiome">
        <title>Genomic resolution of linkages in carbon, nitrogen, and sulfur cycling among widespread estuary sediment bacteria.</title>
        <authorList>
            <person name="Baker B.J."/>
            <person name="Lazar C.S."/>
            <person name="Teske A.P."/>
            <person name="Dick G.J."/>
        </authorList>
    </citation>
    <scope>NUCLEOTIDE SEQUENCE [LARGE SCALE GENOMIC DNA]</scope>
    <source>
        <strain evidence="2">DG_54_3</strain>
    </source>
</reference>
<evidence type="ECO:0000313" key="3">
    <source>
        <dbReference type="Proteomes" id="UP000051861"/>
    </source>
</evidence>
<comment type="caution">
    <text evidence="2">The sequence shown here is derived from an EMBL/GenBank/DDBJ whole genome shotgun (WGS) entry which is preliminary data.</text>
</comment>
<evidence type="ECO:0000256" key="1">
    <source>
        <dbReference type="ARBA" id="ARBA00044755"/>
    </source>
</evidence>
<proteinExistence type="inferred from homology"/>
<dbReference type="Pfam" id="PF04519">
    <property type="entry name" value="Bactofilin"/>
    <property type="match status" value="1"/>
</dbReference>
<dbReference type="AlphaFoldDB" id="A0A0S7XWH5"/>
<accession>A0A0S7XWH5</accession>
<evidence type="ECO:0008006" key="4">
    <source>
        <dbReference type="Google" id="ProtNLM"/>
    </source>
</evidence>
<protein>
    <recommendedName>
        <fullName evidence="4">Cell shape determination protein CcmA</fullName>
    </recommendedName>
</protein>
<name>A0A0S7XWH5_UNCSA</name>
<dbReference type="Proteomes" id="UP000051861">
    <property type="component" value="Unassembled WGS sequence"/>
</dbReference>
<dbReference type="InterPro" id="IPR007607">
    <property type="entry name" value="BacA/B"/>
</dbReference>